<proteinExistence type="predicted"/>
<keyword evidence="1" id="KW-0175">Coiled coil</keyword>
<evidence type="ECO:0000313" key="3">
    <source>
        <dbReference type="EMBL" id="RJX39140.1"/>
    </source>
</evidence>
<feature type="compositionally biased region" description="Acidic residues" evidence="2">
    <location>
        <begin position="1"/>
        <end position="14"/>
    </location>
</feature>
<dbReference type="Proteomes" id="UP000267798">
    <property type="component" value="Unassembled WGS sequence"/>
</dbReference>
<feature type="coiled-coil region" evidence="1">
    <location>
        <begin position="22"/>
        <end position="49"/>
    </location>
</feature>
<name>A0A3A6PFZ8_9BACL</name>
<organism evidence="3 4">
    <name type="scientific">Paenibacillus pinisoli</name>
    <dbReference type="NCBI Taxonomy" id="1276110"/>
    <lineage>
        <taxon>Bacteria</taxon>
        <taxon>Bacillati</taxon>
        <taxon>Bacillota</taxon>
        <taxon>Bacilli</taxon>
        <taxon>Bacillales</taxon>
        <taxon>Paenibacillaceae</taxon>
        <taxon>Paenibacillus</taxon>
    </lineage>
</organism>
<protein>
    <submittedName>
        <fullName evidence="3">Uncharacterized protein</fullName>
    </submittedName>
</protein>
<reference evidence="3 4" key="1">
    <citation type="submission" date="2018-09" db="EMBL/GenBank/DDBJ databases">
        <title>Paenibacillus aracenensis nov. sp. isolated from a cave in southern Spain.</title>
        <authorList>
            <person name="Jurado V."/>
            <person name="Gutierrez-Patricio S."/>
            <person name="Gonzalez-Pimentel J.L."/>
            <person name="Miller A.Z."/>
            <person name="Laiz L."/>
            <person name="Saiz-Jimenez C."/>
        </authorList>
    </citation>
    <scope>NUCLEOTIDE SEQUENCE [LARGE SCALE GENOMIC DNA]</scope>
    <source>
        <strain evidence="3 4">JCM 19203</strain>
    </source>
</reference>
<dbReference type="EMBL" id="QXQB01000003">
    <property type="protein sequence ID" value="RJX39140.1"/>
    <property type="molecule type" value="Genomic_DNA"/>
</dbReference>
<sequence>MSVEFLELDMDAPEAEGLSDPMAKVTEEVELLQQMAQQMKNKYAAAAAASDLTFIKIIEDKYGELLLQLSQLSAMAEGKASNFPTDEVEGETDGR</sequence>
<evidence type="ECO:0000256" key="1">
    <source>
        <dbReference type="SAM" id="Coils"/>
    </source>
</evidence>
<feature type="region of interest" description="Disordered" evidence="2">
    <location>
        <begin position="1"/>
        <end position="22"/>
    </location>
</feature>
<comment type="caution">
    <text evidence="3">The sequence shown here is derived from an EMBL/GenBank/DDBJ whole genome shotgun (WGS) entry which is preliminary data.</text>
</comment>
<gene>
    <name evidence="3" type="ORF">D3P09_16745</name>
</gene>
<evidence type="ECO:0000256" key="2">
    <source>
        <dbReference type="SAM" id="MobiDB-lite"/>
    </source>
</evidence>
<dbReference type="AlphaFoldDB" id="A0A3A6PFZ8"/>
<evidence type="ECO:0000313" key="4">
    <source>
        <dbReference type="Proteomes" id="UP000267798"/>
    </source>
</evidence>
<dbReference type="RefSeq" id="WP_120112274.1">
    <property type="nucleotide sequence ID" value="NZ_QXQB01000003.1"/>
</dbReference>
<accession>A0A3A6PFZ8</accession>
<keyword evidence="4" id="KW-1185">Reference proteome</keyword>